<evidence type="ECO:0000313" key="4">
    <source>
        <dbReference type="EMBL" id="GAA2133133.1"/>
    </source>
</evidence>
<accession>A0ABP5KNA2</accession>
<comment type="caution">
    <text evidence="4">The sequence shown here is derived from an EMBL/GenBank/DDBJ whole genome shotgun (WGS) entry which is preliminary data.</text>
</comment>
<evidence type="ECO:0000259" key="2">
    <source>
        <dbReference type="Pfam" id="PF00905"/>
    </source>
</evidence>
<protein>
    <submittedName>
        <fullName evidence="4">Penicillin-binding protein 2</fullName>
    </submittedName>
</protein>
<keyword evidence="1" id="KW-0732">Signal</keyword>
<dbReference type="Gene3D" id="3.90.1310.10">
    <property type="entry name" value="Penicillin-binding protein 2a (Domain 2)"/>
    <property type="match status" value="1"/>
</dbReference>
<keyword evidence="5" id="KW-1185">Reference proteome</keyword>
<dbReference type="PANTHER" id="PTHR30627">
    <property type="entry name" value="PEPTIDOGLYCAN D,D-TRANSPEPTIDASE"/>
    <property type="match status" value="1"/>
</dbReference>
<feature type="chain" id="PRO_5046847229" evidence="1">
    <location>
        <begin position="24"/>
        <end position="485"/>
    </location>
</feature>
<dbReference type="SUPFAM" id="SSF56601">
    <property type="entry name" value="beta-lactamase/transpeptidase-like"/>
    <property type="match status" value="1"/>
</dbReference>
<dbReference type="InterPro" id="IPR012338">
    <property type="entry name" value="Beta-lactam/transpept-like"/>
</dbReference>
<dbReference type="InterPro" id="IPR001460">
    <property type="entry name" value="PCN-bd_Tpept"/>
</dbReference>
<dbReference type="InterPro" id="IPR054120">
    <property type="entry name" value="PBPA_dimer"/>
</dbReference>
<organism evidence="4 5">
    <name type="scientific">Nocardioides bigeumensis</name>
    <dbReference type="NCBI Taxonomy" id="433657"/>
    <lineage>
        <taxon>Bacteria</taxon>
        <taxon>Bacillati</taxon>
        <taxon>Actinomycetota</taxon>
        <taxon>Actinomycetes</taxon>
        <taxon>Propionibacteriales</taxon>
        <taxon>Nocardioidaceae</taxon>
        <taxon>Nocardioides</taxon>
    </lineage>
</organism>
<evidence type="ECO:0000256" key="1">
    <source>
        <dbReference type="SAM" id="SignalP"/>
    </source>
</evidence>
<feature type="signal peptide" evidence="1">
    <location>
        <begin position="1"/>
        <end position="23"/>
    </location>
</feature>
<dbReference type="PANTHER" id="PTHR30627:SF24">
    <property type="entry name" value="PENICILLIN-BINDING PROTEIN 4B"/>
    <property type="match status" value="1"/>
</dbReference>
<feature type="domain" description="Penicillin-binding protein transpeptidase" evidence="2">
    <location>
        <begin position="158"/>
        <end position="481"/>
    </location>
</feature>
<dbReference type="Proteomes" id="UP001500575">
    <property type="component" value="Unassembled WGS sequence"/>
</dbReference>
<dbReference type="Pfam" id="PF21922">
    <property type="entry name" value="PBP_dimer_2"/>
    <property type="match status" value="1"/>
</dbReference>
<dbReference type="Pfam" id="PF00905">
    <property type="entry name" value="Transpeptidase"/>
    <property type="match status" value="1"/>
</dbReference>
<proteinExistence type="predicted"/>
<evidence type="ECO:0000259" key="3">
    <source>
        <dbReference type="Pfam" id="PF21922"/>
    </source>
</evidence>
<reference evidence="5" key="1">
    <citation type="journal article" date="2019" name="Int. J. Syst. Evol. Microbiol.">
        <title>The Global Catalogue of Microorganisms (GCM) 10K type strain sequencing project: providing services to taxonomists for standard genome sequencing and annotation.</title>
        <authorList>
            <consortium name="The Broad Institute Genomics Platform"/>
            <consortium name="The Broad Institute Genome Sequencing Center for Infectious Disease"/>
            <person name="Wu L."/>
            <person name="Ma J."/>
        </authorList>
    </citation>
    <scope>NUCLEOTIDE SEQUENCE [LARGE SCALE GENOMIC DNA]</scope>
    <source>
        <strain evidence="5">JCM 16021</strain>
    </source>
</reference>
<dbReference type="RefSeq" id="WP_344305434.1">
    <property type="nucleotide sequence ID" value="NZ_BAAAQQ010000013.1"/>
</dbReference>
<dbReference type="EMBL" id="BAAAQQ010000013">
    <property type="protein sequence ID" value="GAA2133133.1"/>
    <property type="molecule type" value="Genomic_DNA"/>
</dbReference>
<feature type="domain" description="Penicillin binding protein A dimerisation" evidence="3">
    <location>
        <begin position="52"/>
        <end position="133"/>
    </location>
</feature>
<evidence type="ECO:0000313" key="5">
    <source>
        <dbReference type="Proteomes" id="UP001500575"/>
    </source>
</evidence>
<gene>
    <name evidence="4" type="ORF">GCM10009843_38320</name>
</gene>
<sequence length="485" mass="51619">MNKPIRTISVFCLVLFLALMANATYLQYVQAGELNDNPRNRRIIEAAYSRERGAILVGRETIAESRPVDDRYKFQRVYTQPFKYAPITGAFTYFTQTGLERSQNSVLSGDDERLFVTQLVDLAGNASPKGGSVQLTIDPAAQTAAWEGLQALGAGTEGAVVAIEPSTGKILAMASSPSYDPNLLASHDFAAVIEEQKRLEADEREPLVNRAIRTTLPPGSTFKLVTAAAAIENGLYTTADAMVPGGASYQLPESDSVIDNGGRDCGTRRIPFTQALENSCNTSFLAIADELGAEKMHAQAEAFGFNSVYLDDLPLQAESRYPAGMDRPQTALSGIGQFEVAATPLQMAMVAAGIANGGIVMKPYLVDEVTSPELDVLDKTEPRELSKAVEPATAAELTRMMVNTVNEGTATNAQIPGIAVAGKTGTAESAEDRPPYAWFVAFAPALDPEVAVAVLVEASANPQPEIGGNLLGAPIAKSVMEAVLR</sequence>
<name>A0ABP5KNA2_9ACTN</name>
<dbReference type="InterPro" id="IPR050515">
    <property type="entry name" value="Beta-lactam/transpept"/>
</dbReference>
<dbReference type="Gene3D" id="3.40.710.10">
    <property type="entry name" value="DD-peptidase/beta-lactamase superfamily"/>
    <property type="match status" value="1"/>
</dbReference>